<dbReference type="AlphaFoldDB" id="A0AAD5S256"/>
<sequence>MPHVLISRHILGATDDRLDEEYHDEEDYLEEKRENPKVEIDEGNWKDFIGRKDVYGNYLEYFQKRLAPLTPSEIPALLTSHLYPHLLPNLVSGAVHPLIHIGFGIEYLHKELIAEGLAEACMHDPSVAPVLALDNSKAVKGKTLESIFEEVRLDKRFDDIVRFKDGNKTDSVLKRGELVKEFAEKIWIDASTNKSTHITDDPQSLLKTFHSIFTHASHLLLQTALNPPHPPKPDFFLMHLLTSSISLRQLIPYLTPPQIQTLLHAHISVSLMHYVARGRPSLRPDLLSQYIPSKESKEGWSAVIALAVKNKDLHVPKVVRALKVLCDEGSEGGWVGEEEGKLILRGAQLV</sequence>
<dbReference type="Proteomes" id="UP001212841">
    <property type="component" value="Unassembled WGS sequence"/>
</dbReference>
<dbReference type="Pfam" id="PF14027">
    <property type="entry name" value="Questin_oxidase"/>
    <property type="match status" value="1"/>
</dbReference>
<gene>
    <name evidence="2" type="ORF">HK097_004884</name>
</gene>
<organism evidence="2 3">
    <name type="scientific">Rhizophlyctis rosea</name>
    <dbReference type="NCBI Taxonomy" id="64517"/>
    <lineage>
        <taxon>Eukaryota</taxon>
        <taxon>Fungi</taxon>
        <taxon>Fungi incertae sedis</taxon>
        <taxon>Chytridiomycota</taxon>
        <taxon>Chytridiomycota incertae sedis</taxon>
        <taxon>Chytridiomycetes</taxon>
        <taxon>Rhizophlyctidales</taxon>
        <taxon>Rhizophlyctidaceae</taxon>
        <taxon>Rhizophlyctis</taxon>
    </lineage>
</organism>
<keyword evidence="1" id="KW-0560">Oxidoreductase</keyword>
<dbReference type="PANTHER" id="PTHR35870:SF6">
    <property type="entry name" value="MGS207 PROTEIN"/>
    <property type="match status" value="1"/>
</dbReference>
<name>A0AAD5S256_9FUNG</name>
<protein>
    <submittedName>
        <fullName evidence="2">Uncharacterized protein</fullName>
    </submittedName>
</protein>
<feature type="non-terminal residue" evidence="2">
    <location>
        <position position="1"/>
    </location>
</feature>
<accession>A0AAD5S256</accession>
<comment type="caution">
    <text evidence="2">The sequence shown here is derived from an EMBL/GenBank/DDBJ whole genome shotgun (WGS) entry which is preliminary data.</text>
</comment>
<dbReference type="PANTHER" id="PTHR35870">
    <property type="entry name" value="PROTEIN, PUTATIVE (AFU_ORTHOLOGUE AFUA_5G03330)-RELATED"/>
    <property type="match status" value="1"/>
</dbReference>
<dbReference type="GO" id="GO:0016491">
    <property type="term" value="F:oxidoreductase activity"/>
    <property type="evidence" value="ECO:0007669"/>
    <property type="project" value="UniProtKB-KW"/>
</dbReference>
<dbReference type="InterPro" id="IPR025337">
    <property type="entry name" value="Questin_oxidase-like"/>
</dbReference>
<proteinExistence type="predicted"/>
<reference evidence="2" key="1">
    <citation type="submission" date="2020-05" db="EMBL/GenBank/DDBJ databases">
        <title>Phylogenomic resolution of chytrid fungi.</title>
        <authorList>
            <person name="Stajich J.E."/>
            <person name="Amses K."/>
            <person name="Simmons R."/>
            <person name="Seto K."/>
            <person name="Myers J."/>
            <person name="Bonds A."/>
            <person name="Quandt C.A."/>
            <person name="Barry K."/>
            <person name="Liu P."/>
            <person name="Grigoriev I."/>
            <person name="Longcore J.E."/>
            <person name="James T.Y."/>
        </authorList>
    </citation>
    <scope>NUCLEOTIDE SEQUENCE</scope>
    <source>
        <strain evidence="2">JEL0318</strain>
    </source>
</reference>
<evidence type="ECO:0000313" key="3">
    <source>
        <dbReference type="Proteomes" id="UP001212841"/>
    </source>
</evidence>
<evidence type="ECO:0000256" key="1">
    <source>
        <dbReference type="ARBA" id="ARBA00023002"/>
    </source>
</evidence>
<dbReference type="EMBL" id="JADGJD010002302">
    <property type="protein sequence ID" value="KAJ3033357.1"/>
    <property type="molecule type" value="Genomic_DNA"/>
</dbReference>
<keyword evidence="3" id="KW-1185">Reference proteome</keyword>
<evidence type="ECO:0000313" key="2">
    <source>
        <dbReference type="EMBL" id="KAJ3033357.1"/>
    </source>
</evidence>